<keyword evidence="5" id="KW-1185">Reference proteome</keyword>
<dbReference type="SUPFAM" id="SSF51735">
    <property type="entry name" value="NAD(P)-binding Rossmann-fold domains"/>
    <property type="match status" value="1"/>
</dbReference>
<reference evidence="5" key="1">
    <citation type="journal article" date="2019" name="Int. J. Syst. Evol. Microbiol.">
        <title>The Global Catalogue of Microorganisms (GCM) 10K type strain sequencing project: providing services to taxonomists for standard genome sequencing and annotation.</title>
        <authorList>
            <consortium name="The Broad Institute Genomics Platform"/>
            <consortium name="The Broad Institute Genome Sequencing Center for Infectious Disease"/>
            <person name="Wu L."/>
            <person name="Ma J."/>
        </authorList>
    </citation>
    <scope>NUCLEOTIDE SEQUENCE [LARGE SCALE GENOMIC DNA]</scope>
    <source>
        <strain evidence="5">KCTC 42281</strain>
    </source>
</reference>
<sequence>MTSVALVTGAAGGIGAAAARRLGRDGFALAIHDIDPGRAGALADELAAAGVSARPYVGDISDAACLRALAGEIEEGFGPIDLLVNNAGIGGDRGGIETTTPESLERMLAVHVAGPVFLTQAVVAHMKIRRRGRIVMMSSTRGVAGAPYGVAYNAAKGAIVSITKGWAKEFAPWGITVNAVAPGYVRTAMAGADDAAVRAGKIAAVPLGREADADEIAACIAFLAGKDAGYLTGQIVGVNGGLVI</sequence>
<dbReference type="InterPro" id="IPR020904">
    <property type="entry name" value="Sc_DH/Rdtase_CS"/>
</dbReference>
<comment type="similarity">
    <text evidence="1">Belongs to the short-chain dehydrogenases/reductases (SDR) family.</text>
</comment>
<dbReference type="EMBL" id="JBHRYD010000001">
    <property type="protein sequence ID" value="MFC3704253.1"/>
    <property type="molecule type" value="Genomic_DNA"/>
</dbReference>
<dbReference type="CDD" id="cd05233">
    <property type="entry name" value="SDR_c"/>
    <property type="match status" value="1"/>
</dbReference>
<dbReference type="Proteomes" id="UP001595613">
    <property type="component" value="Unassembled WGS sequence"/>
</dbReference>
<dbReference type="InterPro" id="IPR002347">
    <property type="entry name" value="SDR_fam"/>
</dbReference>
<dbReference type="RefSeq" id="WP_380095696.1">
    <property type="nucleotide sequence ID" value="NZ_JBHRYD010000001.1"/>
</dbReference>
<dbReference type="Pfam" id="PF13561">
    <property type="entry name" value="adh_short_C2"/>
    <property type="match status" value="1"/>
</dbReference>
<feature type="domain" description="Ketoreductase" evidence="3">
    <location>
        <begin position="3"/>
        <end position="183"/>
    </location>
</feature>
<gene>
    <name evidence="4" type="ORF">ACFOOL_05720</name>
</gene>
<name>A0ABV7X0I3_9HYPH</name>
<evidence type="ECO:0000313" key="5">
    <source>
        <dbReference type="Proteomes" id="UP001595613"/>
    </source>
</evidence>
<evidence type="ECO:0000313" key="4">
    <source>
        <dbReference type="EMBL" id="MFC3704253.1"/>
    </source>
</evidence>
<comment type="caution">
    <text evidence="4">The sequence shown here is derived from an EMBL/GenBank/DDBJ whole genome shotgun (WGS) entry which is preliminary data.</text>
</comment>
<dbReference type="PANTHER" id="PTHR43639:SF1">
    <property type="entry name" value="SHORT-CHAIN DEHYDROGENASE_REDUCTASE FAMILY PROTEIN"/>
    <property type="match status" value="1"/>
</dbReference>
<dbReference type="Gene3D" id="3.40.50.720">
    <property type="entry name" value="NAD(P)-binding Rossmann-like Domain"/>
    <property type="match status" value="1"/>
</dbReference>
<protein>
    <submittedName>
        <fullName evidence="4">SDR family NAD(P)-dependent oxidoreductase</fullName>
        <ecNumber evidence="4">1.1.1.-</ecNumber>
    </submittedName>
</protein>
<dbReference type="InterPro" id="IPR036291">
    <property type="entry name" value="NAD(P)-bd_dom_sf"/>
</dbReference>
<evidence type="ECO:0000259" key="3">
    <source>
        <dbReference type="SMART" id="SM00822"/>
    </source>
</evidence>
<dbReference type="PROSITE" id="PS00061">
    <property type="entry name" value="ADH_SHORT"/>
    <property type="match status" value="1"/>
</dbReference>
<evidence type="ECO:0000256" key="1">
    <source>
        <dbReference type="ARBA" id="ARBA00006484"/>
    </source>
</evidence>
<evidence type="ECO:0000256" key="2">
    <source>
        <dbReference type="ARBA" id="ARBA00023002"/>
    </source>
</evidence>
<dbReference type="InterPro" id="IPR057326">
    <property type="entry name" value="KR_dom"/>
</dbReference>
<proteinExistence type="inferred from homology"/>
<dbReference type="PRINTS" id="PR00080">
    <property type="entry name" value="SDRFAMILY"/>
</dbReference>
<dbReference type="PANTHER" id="PTHR43639">
    <property type="entry name" value="OXIDOREDUCTASE, SHORT-CHAIN DEHYDROGENASE/REDUCTASE FAMILY (AFU_ORTHOLOGUE AFUA_5G02870)"/>
    <property type="match status" value="1"/>
</dbReference>
<keyword evidence="2 4" id="KW-0560">Oxidoreductase</keyword>
<accession>A0ABV7X0I3</accession>
<dbReference type="SMART" id="SM00822">
    <property type="entry name" value="PKS_KR"/>
    <property type="match status" value="1"/>
</dbReference>
<organism evidence="4 5">
    <name type="scientific">Devosia honganensis</name>
    <dbReference type="NCBI Taxonomy" id="1610527"/>
    <lineage>
        <taxon>Bacteria</taxon>
        <taxon>Pseudomonadati</taxon>
        <taxon>Pseudomonadota</taxon>
        <taxon>Alphaproteobacteria</taxon>
        <taxon>Hyphomicrobiales</taxon>
        <taxon>Devosiaceae</taxon>
        <taxon>Devosia</taxon>
    </lineage>
</organism>
<dbReference type="PRINTS" id="PR00081">
    <property type="entry name" value="GDHRDH"/>
</dbReference>
<dbReference type="GO" id="GO:0016491">
    <property type="term" value="F:oxidoreductase activity"/>
    <property type="evidence" value="ECO:0007669"/>
    <property type="project" value="UniProtKB-KW"/>
</dbReference>
<dbReference type="EC" id="1.1.1.-" evidence="4"/>